<dbReference type="Proteomes" id="UP000887013">
    <property type="component" value="Unassembled WGS sequence"/>
</dbReference>
<protein>
    <submittedName>
        <fullName evidence="1">Uncharacterized protein</fullName>
    </submittedName>
</protein>
<comment type="caution">
    <text evidence="1">The sequence shown here is derived from an EMBL/GenBank/DDBJ whole genome shotgun (WGS) entry which is preliminary data.</text>
</comment>
<organism evidence="1 2">
    <name type="scientific">Nephila pilipes</name>
    <name type="common">Giant wood spider</name>
    <name type="synonym">Nephila maculata</name>
    <dbReference type="NCBI Taxonomy" id="299642"/>
    <lineage>
        <taxon>Eukaryota</taxon>
        <taxon>Metazoa</taxon>
        <taxon>Ecdysozoa</taxon>
        <taxon>Arthropoda</taxon>
        <taxon>Chelicerata</taxon>
        <taxon>Arachnida</taxon>
        <taxon>Araneae</taxon>
        <taxon>Araneomorphae</taxon>
        <taxon>Entelegynae</taxon>
        <taxon>Araneoidea</taxon>
        <taxon>Nephilidae</taxon>
        <taxon>Nephila</taxon>
    </lineage>
</organism>
<keyword evidence="2" id="KW-1185">Reference proteome</keyword>
<gene>
    <name evidence="1" type="ORF">NPIL_551361</name>
</gene>
<reference evidence="1" key="1">
    <citation type="submission" date="2020-08" db="EMBL/GenBank/DDBJ databases">
        <title>Multicomponent nature underlies the extraordinary mechanical properties of spider dragline silk.</title>
        <authorList>
            <person name="Kono N."/>
            <person name="Nakamura H."/>
            <person name="Mori M."/>
            <person name="Yoshida Y."/>
            <person name="Ohtoshi R."/>
            <person name="Malay A.D."/>
            <person name="Moran D.A.P."/>
            <person name="Tomita M."/>
            <person name="Numata K."/>
            <person name="Arakawa K."/>
        </authorList>
    </citation>
    <scope>NUCLEOTIDE SEQUENCE</scope>
</reference>
<dbReference type="EMBL" id="BMAW01025509">
    <property type="protein sequence ID" value="GFT92814.1"/>
    <property type="molecule type" value="Genomic_DNA"/>
</dbReference>
<evidence type="ECO:0000313" key="2">
    <source>
        <dbReference type="Proteomes" id="UP000887013"/>
    </source>
</evidence>
<accession>A0A8X6PW94</accession>
<sequence length="142" mass="16201">MFDFQTGRIRTSILFTFETFPESVILNSKRKSTTRYLRRREDFLPFDTVKGKGSATLAQLNDPFKRVIDKIITFGNDPPGAGGCFFWGEVLSSTEWAVVPKKSQLKEDERNCLITGLEDRLKEPGSRVLDHVSNLSKVIDFH</sequence>
<dbReference type="AlphaFoldDB" id="A0A8X6PW94"/>
<proteinExistence type="predicted"/>
<name>A0A8X6PW94_NEPPI</name>
<evidence type="ECO:0000313" key="1">
    <source>
        <dbReference type="EMBL" id="GFT92814.1"/>
    </source>
</evidence>